<feature type="region of interest" description="Disordered" evidence="1">
    <location>
        <begin position="181"/>
        <end position="200"/>
    </location>
</feature>
<name>A0A286P9T7_ORYLA</name>
<sequence length="726" mass="79011">MKADEEPLDVREAALAECALADRGDARVLEDFRNGRCAHRARNRNRPRGEARWDCYEQCYDLLPLHRDVASWAFVSEDPQLAVVIEEIVNTFSPALSVELLLCNVLGSNSESAACLVRYLVGHYVANRPCCGHIKSTLRNMIRWTVLAGFVPCLFLPWKKIRSLGLGLSGKAAVINMVSGSGGPDARPSKRCRKDAEAAPPRSAGRLFVVSPDGLSPPGAAAEAIQEKEAHDEALPRVLEVPLDSLAETAKLLMMASVPCAPTAVVCKIVADWVRGEREAFVRNPVKETELKMSVVTLWGVMKTFEHGRCPVVPECRASSCLAFYDKRTALVTAAVDGVLYRRASVWDSSWSASGPSFSSLAERAHDTVKNWRTLFGRITRGLNEAAARHVYTSAGADRSSLARVADVMLSSRAEQRDAGISVVGNATDRPLLDNLSRALACNQQTDMLGLLNDAELPDSLLQSGACASVSKHKSASVSHSLSKMMASMISEGKEVLLVRGFLTEVTSRPRAALEKLRSECEDPGLLRMAENVSRRLERRLAEREDGAEGDRDPVTELGSDVRLVCSYPSSVSVAHLEETLSIWTNFWRSALSGFSHFNRRHNTIQYNHRDGVRELESGSPVHIFHSALVALLNTSGATFADSLSGRKPDGSLSVSDIMLTKDSLHPPAYGLLLANKLGLRPSDVKSCEEVTTEERVPGAPHDPSALYISPQPREASAETAVGTGR</sequence>
<accession>A0A286P9T7</accession>
<evidence type="ECO:0000256" key="1">
    <source>
        <dbReference type="SAM" id="MobiDB-lite"/>
    </source>
</evidence>
<protein>
    <submittedName>
        <fullName evidence="2">Uncharacterized protein</fullName>
    </submittedName>
</protein>
<dbReference type="EMBL" id="LC199500">
    <property type="protein sequence ID" value="BBA49198.1"/>
    <property type="molecule type" value="Genomic_DNA"/>
</dbReference>
<reference evidence="2" key="1">
    <citation type="journal article" date="2017" name="Nat. Commun.">
        <title>Complete fusion of a transposon and herpesvirus created the Teratorn mobile element in medaka fish.</title>
        <authorList>
            <person name="Inoue Y."/>
            <person name="Saga T."/>
            <person name="Aikawa T."/>
            <person name="Kumagai M."/>
            <person name="Shimada A."/>
            <person name="Kawaguchi Y."/>
            <person name="Naruse K."/>
            <person name="Morishita S."/>
            <person name="Koga A."/>
            <person name="Takeda H."/>
        </authorList>
    </citation>
    <scope>NUCLEOTIDE SEQUENCE</scope>
</reference>
<dbReference type="AlphaFoldDB" id="A0A286P9T7"/>
<evidence type="ECO:0000313" key="2">
    <source>
        <dbReference type="EMBL" id="BBA49198.1"/>
    </source>
</evidence>
<gene>
    <name evidence="2" type="primary">ORF38</name>
</gene>
<proteinExistence type="predicted"/>
<organism evidence="2">
    <name type="scientific">Oryzias latipes</name>
    <name type="common">Japanese rice fish</name>
    <name type="synonym">Japanese killifish</name>
    <dbReference type="NCBI Taxonomy" id="8090"/>
    <lineage>
        <taxon>Eukaryota</taxon>
        <taxon>Metazoa</taxon>
        <taxon>Chordata</taxon>
        <taxon>Craniata</taxon>
        <taxon>Vertebrata</taxon>
        <taxon>Euteleostomi</taxon>
        <taxon>Actinopterygii</taxon>
        <taxon>Neopterygii</taxon>
        <taxon>Teleostei</taxon>
        <taxon>Neoteleostei</taxon>
        <taxon>Acanthomorphata</taxon>
        <taxon>Ovalentaria</taxon>
        <taxon>Atherinomorphae</taxon>
        <taxon>Beloniformes</taxon>
        <taxon>Adrianichthyidae</taxon>
        <taxon>Oryziinae</taxon>
        <taxon>Oryzias</taxon>
    </lineage>
</organism>
<feature type="region of interest" description="Disordered" evidence="1">
    <location>
        <begin position="689"/>
        <end position="726"/>
    </location>
</feature>